<feature type="region of interest" description="Disordered" evidence="13">
    <location>
        <begin position="295"/>
        <end position="377"/>
    </location>
</feature>
<dbReference type="EMBL" id="FOGQ01000005">
    <property type="protein sequence ID" value="SER95807.1"/>
    <property type="molecule type" value="Genomic_DNA"/>
</dbReference>
<dbReference type="InterPro" id="IPR001708">
    <property type="entry name" value="YidC/ALB3/OXA1/COX18"/>
</dbReference>
<feature type="compositionally biased region" description="Basic residues" evidence="13">
    <location>
        <begin position="299"/>
        <end position="313"/>
    </location>
</feature>
<dbReference type="Pfam" id="PF02096">
    <property type="entry name" value="60KD_IMP"/>
    <property type="match status" value="1"/>
</dbReference>
<accession>A0A1H9TFI7</accession>
<dbReference type="AlphaFoldDB" id="A0A1H9TFI7"/>
<dbReference type="NCBIfam" id="TIGR03592">
    <property type="entry name" value="yidC_oxa1_cterm"/>
    <property type="match status" value="1"/>
</dbReference>
<dbReference type="NCBIfam" id="NF001300">
    <property type="entry name" value="PRK00247.1"/>
    <property type="match status" value="1"/>
</dbReference>
<dbReference type="RefSeq" id="WP_092258346.1">
    <property type="nucleotide sequence ID" value="NZ_CP047199.1"/>
</dbReference>
<gene>
    <name evidence="16" type="ORF">SAMN05661109_01451</name>
</gene>
<evidence type="ECO:0000256" key="1">
    <source>
        <dbReference type="ARBA" id="ARBA00004141"/>
    </source>
</evidence>
<evidence type="ECO:0000313" key="16">
    <source>
        <dbReference type="EMBL" id="SER95807.1"/>
    </source>
</evidence>
<feature type="compositionally biased region" description="Basic and acidic residues" evidence="13">
    <location>
        <begin position="321"/>
        <end position="342"/>
    </location>
</feature>
<evidence type="ECO:0000313" key="17">
    <source>
        <dbReference type="Proteomes" id="UP000198929"/>
    </source>
</evidence>
<dbReference type="GO" id="GO:0051205">
    <property type="term" value="P:protein insertion into membrane"/>
    <property type="evidence" value="ECO:0007669"/>
    <property type="project" value="TreeGrafter"/>
</dbReference>
<dbReference type="STRING" id="1121357.SAMN05661109_01451"/>
<keyword evidence="5 14" id="KW-1133">Transmembrane helix</keyword>
<keyword evidence="6 14" id="KW-0472">Membrane</keyword>
<comment type="function">
    <text evidence="7">Required for the insertion and/or proper folding and/or complex formation of integral membrane proteins into the membrane. Involved in integration of membrane proteins that insert both dependently and independently of the Sec translocase complex, as well as at least some lipoproteins. Aids folding of multispanning membrane proteins.</text>
</comment>
<evidence type="ECO:0000256" key="4">
    <source>
        <dbReference type="ARBA" id="ARBA00022692"/>
    </source>
</evidence>
<evidence type="ECO:0000256" key="5">
    <source>
        <dbReference type="ARBA" id="ARBA00022989"/>
    </source>
</evidence>
<evidence type="ECO:0000256" key="6">
    <source>
        <dbReference type="ARBA" id="ARBA00023136"/>
    </source>
</evidence>
<feature type="transmembrane region" description="Helical" evidence="14">
    <location>
        <begin position="224"/>
        <end position="243"/>
    </location>
</feature>
<reference evidence="17" key="1">
    <citation type="submission" date="2016-10" db="EMBL/GenBank/DDBJ databases">
        <authorList>
            <person name="Varghese N."/>
            <person name="Submissions S."/>
        </authorList>
    </citation>
    <scope>NUCLEOTIDE SEQUENCE [LARGE SCALE GENOMIC DNA]</scope>
    <source>
        <strain evidence="17">DSM 20524</strain>
    </source>
</reference>
<organism evidence="16 17">
    <name type="scientific">Corynebacterium cystitidis DSM 20524</name>
    <dbReference type="NCBI Taxonomy" id="1121357"/>
    <lineage>
        <taxon>Bacteria</taxon>
        <taxon>Bacillati</taxon>
        <taxon>Actinomycetota</taxon>
        <taxon>Actinomycetes</taxon>
        <taxon>Mycobacteriales</taxon>
        <taxon>Corynebacteriaceae</taxon>
        <taxon>Corynebacterium</taxon>
    </lineage>
</organism>
<sequence length="377" mass="43001">MLEAFVFPVSAIMSLWHWLMADVFSLDNSTAWVISIILLVVTVRSLIAPFTWSLYKSGRMSMLMRPEKAEINAKYAEQTSAEAIEAEKKETAALHKKYGFHPLAGCVPPLIQIPAILGLYRLLLWLSRPNLEHSNTIGLLDAEDIASFRSAEFFGAPLPAFFTMPDEALAALGTTSDEVRSVIIPLLILAIIFTTSNLWISVARGYTVLVWSSRVSRGMMKMSVVLASIMPFFILLLGLSGALPVALLMYWVGNNLWTATQTVLFWVLLVRRYPLDDVHREFNDNQRATVKQELADKKSVKRDRRARKRRALRHPSTIGQVRRELADEKQAARQAKKDDKERRKALRQQRSRAQLEARKRQKLAEREKRQEQKVEET</sequence>
<feature type="transmembrane region" description="Helical" evidence="14">
    <location>
        <begin position="182"/>
        <end position="203"/>
    </location>
</feature>
<evidence type="ECO:0000256" key="9">
    <source>
        <dbReference type="ARBA" id="ARBA00031538"/>
    </source>
</evidence>
<name>A0A1H9TFI7_9CORY</name>
<dbReference type="PANTHER" id="PTHR12428:SF65">
    <property type="entry name" value="CYTOCHROME C OXIDASE ASSEMBLY PROTEIN COX18, MITOCHONDRIAL"/>
    <property type="match status" value="1"/>
</dbReference>
<evidence type="ECO:0000256" key="8">
    <source>
        <dbReference type="ARBA" id="ARBA00026028"/>
    </source>
</evidence>
<evidence type="ECO:0000256" key="11">
    <source>
        <dbReference type="ARBA" id="ARBA00033342"/>
    </source>
</evidence>
<keyword evidence="4 12" id="KW-0812">Transmembrane</keyword>
<comment type="subunit">
    <text evidence="8">Interacts with the Sec translocase complex via SecD. Specifically interacts with transmembrane segments of nascent integral membrane proteins during membrane integration.</text>
</comment>
<evidence type="ECO:0000256" key="7">
    <source>
        <dbReference type="ARBA" id="ARBA00025034"/>
    </source>
</evidence>
<evidence type="ECO:0000259" key="15">
    <source>
        <dbReference type="Pfam" id="PF02096"/>
    </source>
</evidence>
<evidence type="ECO:0000256" key="13">
    <source>
        <dbReference type="SAM" id="MobiDB-lite"/>
    </source>
</evidence>
<feature type="domain" description="Membrane insertase YidC/Oxa/ALB C-terminal" evidence="15">
    <location>
        <begin position="32"/>
        <end position="264"/>
    </location>
</feature>
<keyword evidence="17" id="KW-1185">Reference proteome</keyword>
<feature type="transmembrane region" description="Helical" evidence="14">
    <location>
        <begin position="98"/>
        <end position="120"/>
    </location>
</feature>
<evidence type="ECO:0000256" key="2">
    <source>
        <dbReference type="ARBA" id="ARBA00010527"/>
    </source>
</evidence>
<dbReference type="GO" id="GO:0032977">
    <property type="term" value="F:membrane insertase activity"/>
    <property type="evidence" value="ECO:0007669"/>
    <property type="project" value="InterPro"/>
</dbReference>
<dbReference type="InterPro" id="IPR028055">
    <property type="entry name" value="YidC/Oxa/ALB_C"/>
</dbReference>
<evidence type="ECO:0000256" key="14">
    <source>
        <dbReference type="SAM" id="Phobius"/>
    </source>
</evidence>
<feature type="transmembrane region" description="Helical" evidence="14">
    <location>
        <begin position="249"/>
        <end position="270"/>
    </location>
</feature>
<dbReference type="GO" id="GO:0005886">
    <property type="term" value="C:plasma membrane"/>
    <property type="evidence" value="ECO:0007669"/>
    <property type="project" value="TreeGrafter"/>
</dbReference>
<evidence type="ECO:0000256" key="3">
    <source>
        <dbReference type="ARBA" id="ARBA00015325"/>
    </source>
</evidence>
<comment type="subcellular location">
    <subcellularLocation>
        <location evidence="1 12">Membrane</location>
        <topology evidence="1 12">Multi-pass membrane protein</topology>
    </subcellularLocation>
</comment>
<feature type="compositionally biased region" description="Basic and acidic residues" evidence="13">
    <location>
        <begin position="353"/>
        <end position="377"/>
    </location>
</feature>
<protein>
    <recommendedName>
        <fullName evidence="3">Membrane protein insertase YidC</fullName>
    </recommendedName>
    <alternativeName>
        <fullName evidence="11">Foldase YidC</fullName>
    </alternativeName>
    <alternativeName>
        <fullName evidence="10">Membrane integrase YidC</fullName>
    </alternativeName>
    <alternativeName>
        <fullName evidence="9">Membrane protein YidC</fullName>
    </alternativeName>
</protein>
<dbReference type="PANTHER" id="PTHR12428">
    <property type="entry name" value="OXA1"/>
    <property type="match status" value="1"/>
</dbReference>
<comment type="similarity">
    <text evidence="2">Belongs to the OXA1/ALB3/YidC family. Type 1 subfamily.</text>
</comment>
<evidence type="ECO:0000256" key="12">
    <source>
        <dbReference type="RuleBase" id="RU003945"/>
    </source>
</evidence>
<dbReference type="Proteomes" id="UP000198929">
    <property type="component" value="Unassembled WGS sequence"/>
</dbReference>
<proteinExistence type="inferred from homology"/>
<feature type="transmembrane region" description="Helical" evidence="14">
    <location>
        <begin position="31"/>
        <end position="55"/>
    </location>
</feature>
<evidence type="ECO:0000256" key="10">
    <source>
        <dbReference type="ARBA" id="ARBA00033245"/>
    </source>
</evidence>